<proteinExistence type="inferred from homology"/>
<evidence type="ECO:0000256" key="9">
    <source>
        <dbReference type="ARBA" id="ARBA00034075"/>
    </source>
</evidence>
<keyword evidence="6 10" id="KW-0378">Hydrolase</keyword>
<keyword evidence="2" id="KW-0719">Serine esterase</keyword>
<keyword evidence="3" id="KW-0624">Polysaccharide degradation</keyword>
<comment type="similarity">
    <text evidence="1 10">Belongs to the tannase family.</text>
</comment>
<organism evidence="11 12">
    <name type="scientific">Orbilia oligospora</name>
    <name type="common">Nematode-trapping fungus</name>
    <name type="synonym">Arthrobotrys oligospora</name>
    <dbReference type="NCBI Taxonomy" id="2813651"/>
    <lineage>
        <taxon>Eukaryota</taxon>
        <taxon>Fungi</taxon>
        <taxon>Dikarya</taxon>
        <taxon>Ascomycota</taxon>
        <taxon>Pezizomycotina</taxon>
        <taxon>Orbiliomycetes</taxon>
        <taxon>Orbiliales</taxon>
        <taxon>Orbiliaceae</taxon>
        <taxon>Orbilia</taxon>
    </lineage>
</organism>
<dbReference type="OrthoDB" id="3039123at2759"/>
<feature type="chain" id="PRO_5029036565" description="Carboxylic ester hydrolase" evidence="10">
    <location>
        <begin position="21"/>
        <end position="537"/>
    </location>
</feature>
<name>A0A7C8RFH2_ORBOL</name>
<feature type="signal peptide" evidence="10">
    <location>
        <begin position="1"/>
        <end position="20"/>
    </location>
</feature>
<dbReference type="Pfam" id="PF07519">
    <property type="entry name" value="Tannase"/>
    <property type="match status" value="1"/>
</dbReference>
<dbReference type="GO" id="GO:0046872">
    <property type="term" value="F:metal ion binding"/>
    <property type="evidence" value="ECO:0007669"/>
    <property type="project" value="UniProtKB-KW"/>
</dbReference>
<keyword evidence="3" id="KW-0119">Carbohydrate metabolism</keyword>
<evidence type="ECO:0000313" key="12">
    <source>
        <dbReference type="Proteomes" id="UP000474640"/>
    </source>
</evidence>
<dbReference type="InterPro" id="IPR011118">
    <property type="entry name" value="Tannase/feruloyl_esterase"/>
</dbReference>
<dbReference type="Proteomes" id="UP000474640">
    <property type="component" value="Unassembled WGS sequence"/>
</dbReference>
<dbReference type="SUPFAM" id="SSF53474">
    <property type="entry name" value="alpha/beta-Hydrolases"/>
    <property type="match status" value="1"/>
</dbReference>
<evidence type="ECO:0000256" key="5">
    <source>
        <dbReference type="ARBA" id="ARBA00022729"/>
    </source>
</evidence>
<evidence type="ECO:0000256" key="10">
    <source>
        <dbReference type="RuleBase" id="RU361238"/>
    </source>
</evidence>
<evidence type="ECO:0000256" key="3">
    <source>
        <dbReference type="ARBA" id="ARBA00022651"/>
    </source>
</evidence>
<dbReference type="InterPro" id="IPR029058">
    <property type="entry name" value="AB_hydrolase_fold"/>
</dbReference>
<dbReference type="PANTHER" id="PTHR33938">
    <property type="entry name" value="FERULOYL ESTERASE B-RELATED"/>
    <property type="match status" value="1"/>
</dbReference>
<dbReference type="AlphaFoldDB" id="A0A7C8RFH2"/>
<keyword evidence="3" id="KW-0858">Xylan degradation</keyword>
<keyword evidence="8" id="KW-1015">Disulfide bond</keyword>
<reference evidence="11 12" key="1">
    <citation type="submission" date="2020-01" db="EMBL/GenBank/DDBJ databases">
        <authorList>
            <person name="Palmer J.M."/>
        </authorList>
    </citation>
    <scope>NUCLEOTIDE SEQUENCE [LARGE SCALE GENOMIC DNA]</scope>
    <source>
        <strain evidence="11 12">TWF970</strain>
    </source>
</reference>
<dbReference type="GO" id="GO:0045493">
    <property type="term" value="P:xylan catabolic process"/>
    <property type="evidence" value="ECO:0007669"/>
    <property type="project" value="UniProtKB-KW"/>
</dbReference>
<keyword evidence="5 10" id="KW-0732">Signal</keyword>
<dbReference type="Gene3D" id="3.40.50.1820">
    <property type="entry name" value="alpha/beta hydrolase"/>
    <property type="match status" value="1"/>
</dbReference>
<keyword evidence="7" id="KW-0106">Calcium</keyword>
<evidence type="ECO:0000256" key="7">
    <source>
        <dbReference type="ARBA" id="ARBA00022837"/>
    </source>
</evidence>
<keyword evidence="4" id="KW-0479">Metal-binding</keyword>
<dbReference type="OMA" id="DHWFKYA"/>
<dbReference type="EMBL" id="JAABOJ010000009">
    <property type="protein sequence ID" value="KAF3284285.1"/>
    <property type="molecule type" value="Genomic_DNA"/>
</dbReference>
<evidence type="ECO:0000256" key="6">
    <source>
        <dbReference type="ARBA" id="ARBA00022801"/>
    </source>
</evidence>
<evidence type="ECO:0000256" key="2">
    <source>
        <dbReference type="ARBA" id="ARBA00022487"/>
    </source>
</evidence>
<dbReference type="PANTHER" id="PTHR33938:SF15">
    <property type="entry name" value="FERULOYL ESTERASE B-RELATED"/>
    <property type="match status" value="1"/>
</dbReference>
<sequence length="537" mass="57592">MKVSSIVAFSGLFLLPPAAALVPLKFINDCVNFATGFANENTEVLSSTYVLKGTVIPLPDSCTLAVTARANFCRVKLKVTTSSSSQVITEAWLPTDWKNKGKRMVMNGNSGWGGCILFEDLAWASGLGFAAIGHDTGHVGPVATGFSNPEVWKDWVYRSVLVATKAGKAATNHFYNTPLNKSYFIGCSTGGRQALKLAQDSPDEYDGILAAAPAAYWPNIEVSEAIYAQAVGTEGSPTYLNQAQWEAVDAATMAQCDGIDGVLDGILENPAQCDFHPELMLCGPGQTWLLNGCLTLAQVQTVKKLYAPIYGNHGRYIYPGIVPGAIPSQGMFLKYGPFVGGGPKDFLRYVVFNDPSYDLVSQFNLDTADLMLDNDWSGAHSNKSDLSGLQASGNKLLMYHGLADVAIPPEASYRYYNSVSLNMTLPPSGLDSFFRFFPISSLGHCAGGKGAGYVGGPSQVQLYPGAADSVPAGNSALMSLVKWVEQNEAPETLRGYKVGLLGETLGQKDHCKYPLKMTYKGSGNPNNRGSWKCVKID</sequence>
<evidence type="ECO:0000313" key="11">
    <source>
        <dbReference type="EMBL" id="KAF3284285.1"/>
    </source>
</evidence>
<dbReference type="EC" id="3.1.1.-" evidence="10"/>
<comment type="catalytic activity">
    <reaction evidence="9">
        <text>feruloyl-polysaccharide + H2O = ferulate + polysaccharide.</text>
        <dbReference type="EC" id="3.1.1.73"/>
    </reaction>
</comment>
<evidence type="ECO:0000256" key="8">
    <source>
        <dbReference type="ARBA" id="ARBA00023157"/>
    </source>
</evidence>
<evidence type="ECO:0000256" key="4">
    <source>
        <dbReference type="ARBA" id="ARBA00022723"/>
    </source>
</evidence>
<dbReference type="GO" id="GO:0030600">
    <property type="term" value="F:feruloyl esterase activity"/>
    <property type="evidence" value="ECO:0007669"/>
    <property type="project" value="UniProtKB-EC"/>
</dbReference>
<protein>
    <recommendedName>
        <fullName evidence="10">Carboxylic ester hydrolase</fullName>
        <ecNumber evidence="10">3.1.1.-</ecNumber>
    </recommendedName>
</protein>
<gene>
    <name evidence="11" type="primary">FAEB-2_5</name>
    <name evidence="11" type="ORF">TWF970_011505</name>
</gene>
<accession>A0A7C8RFH2</accession>
<evidence type="ECO:0000256" key="1">
    <source>
        <dbReference type="ARBA" id="ARBA00006249"/>
    </source>
</evidence>
<comment type="caution">
    <text evidence="11">The sequence shown here is derived from an EMBL/GenBank/DDBJ whole genome shotgun (WGS) entry which is preliminary data.</text>
</comment>